<reference evidence="1" key="2">
    <citation type="submission" date="2021-04" db="EMBL/GenBank/DDBJ databases">
        <authorList>
            <person name="Gilroy R."/>
        </authorList>
    </citation>
    <scope>NUCLEOTIDE SEQUENCE</scope>
    <source>
        <strain evidence="1">ChiHjej13B12-4958</strain>
    </source>
</reference>
<gene>
    <name evidence="1" type="ORF">H9751_05085</name>
</gene>
<organism evidence="1 2">
    <name type="scientific">Candidatus Corynebacterium faecigallinarum</name>
    <dbReference type="NCBI Taxonomy" id="2838528"/>
    <lineage>
        <taxon>Bacteria</taxon>
        <taxon>Bacillati</taxon>
        <taxon>Actinomycetota</taxon>
        <taxon>Actinomycetes</taxon>
        <taxon>Mycobacteriales</taxon>
        <taxon>Corynebacteriaceae</taxon>
        <taxon>Corynebacterium</taxon>
    </lineage>
</organism>
<dbReference type="Pfam" id="PF11382">
    <property type="entry name" value="MctB"/>
    <property type="match status" value="1"/>
</dbReference>
<name>A0A9D2QF54_9CORY</name>
<dbReference type="InterPro" id="IPR021522">
    <property type="entry name" value="MctB"/>
</dbReference>
<dbReference type="Proteomes" id="UP000823858">
    <property type="component" value="Unassembled WGS sequence"/>
</dbReference>
<evidence type="ECO:0000313" key="2">
    <source>
        <dbReference type="Proteomes" id="UP000823858"/>
    </source>
</evidence>
<accession>A0A9D2QF54</accession>
<evidence type="ECO:0000313" key="1">
    <source>
        <dbReference type="EMBL" id="HJC84907.1"/>
    </source>
</evidence>
<dbReference type="AlphaFoldDB" id="A0A9D2QF54"/>
<dbReference type="EMBL" id="DWVP01000013">
    <property type="protein sequence ID" value="HJC84907.1"/>
    <property type="molecule type" value="Genomic_DNA"/>
</dbReference>
<comment type="caution">
    <text evidence="1">The sequence shown here is derived from an EMBL/GenBank/DDBJ whole genome shotgun (WGS) entry which is preliminary data.</text>
</comment>
<dbReference type="GO" id="GO:0055070">
    <property type="term" value="P:copper ion homeostasis"/>
    <property type="evidence" value="ECO:0007669"/>
    <property type="project" value="InterPro"/>
</dbReference>
<dbReference type="GO" id="GO:0016020">
    <property type="term" value="C:membrane"/>
    <property type="evidence" value="ECO:0007669"/>
    <property type="project" value="InterPro"/>
</dbReference>
<protein>
    <submittedName>
        <fullName evidence="1">Copper transporter</fullName>
    </submittedName>
</protein>
<reference evidence="1" key="1">
    <citation type="journal article" date="2021" name="PeerJ">
        <title>Extensive microbial diversity within the chicken gut microbiome revealed by metagenomics and culture.</title>
        <authorList>
            <person name="Gilroy R."/>
            <person name="Ravi A."/>
            <person name="Getino M."/>
            <person name="Pursley I."/>
            <person name="Horton D.L."/>
            <person name="Alikhan N.F."/>
            <person name="Baker D."/>
            <person name="Gharbi K."/>
            <person name="Hall N."/>
            <person name="Watson M."/>
            <person name="Adriaenssens E.M."/>
            <person name="Foster-Nyarko E."/>
            <person name="Jarju S."/>
            <person name="Secka A."/>
            <person name="Antonio M."/>
            <person name="Oren A."/>
            <person name="Chaudhuri R.R."/>
            <person name="La Ragione R."/>
            <person name="Hildebrand F."/>
            <person name="Pallen M.J."/>
        </authorList>
    </citation>
    <scope>NUCLEOTIDE SEQUENCE</scope>
    <source>
        <strain evidence="1">ChiHjej13B12-4958</strain>
    </source>
</reference>
<sequence>MSAGKGTGLAAAGIAAGTLLGFYVLAPNVEGGPTAVDSETRTELDAETVRADRAEASVGGADELLDGSVEGILDGVLDGENVLVLATADADEAAVTGVGELIATAGGEAAGTVQLSEDATAPGSGDQLKSIAASSLPAGASLSEDRLDPGYHTGELLGQTLGDASESDRAVVVGALDNAGFFADGAEAISAVDGEVDAVVVVTGDASEGDGDGNYSTRFVADLTAGLDATTGGVVLAGGQGSAESNGAIGLIRADQGATESISTVDHVSDVAGRITTVRAVAEQLDGNSGSYGVTPSAAATTVGAG</sequence>
<proteinExistence type="predicted"/>